<keyword evidence="1" id="KW-0805">Transcription regulation</keyword>
<evidence type="ECO:0000313" key="6">
    <source>
        <dbReference type="EMBL" id="TFC00746.1"/>
    </source>
</evidence>
<dbReference type="InterPro" id="IPR014757">
    <property type="entry name" value="Tscrpt_reg_IclR_C"/>
</dbReference>
<keyword evidence="3" id="KW-0804">Transcription</keyword>
<dbReference type="EMBL" id="SOFM01000045">
    <property type="protein sequence ID" value="TFC00746.1"/>
    <property type="molecule type" value="Genomic_DNA"/>
</dbReference>
<dbReference type="RefSeq" id="WP_134510623.1">
    <property type="nucleotide sequence ID" value="NZ_SOFM01000045.1"/>
</dbReference>
<feature type="domain" description="IclR-ED" evidence="5">
    <location>
        <begin position="63"/>
        <end position="247"/>
    </location>
</feature>
<evidence type="ECO:0000259" key="4">
    <source>
        <dbReference type="PROSITE" id="PS51077"/>
    </source>
</evidence>
<dbReference type="PROSITE" id="PS51078">
    <property type="entry name" value="ICLR_ED"/>
    <property type="match status" value="1"/>
</dbReference>
<dbReference type="Gene3D" id="3.30.450.40">
    <property type="match status" value="1"/>
</dbReference>
<dbReference type="GO" id="GO:0045892">
    <property type="term" value="P:negative regulation of DNA-templated transcription"/>
    <property type="evidence" value="ECO:0007669"/>
    <property type="project" value="TreeGrafter"/>
</dbReference>
<protein>
    <submittedName>
        <fullName evidence="6">IclR family transcriptional regulator</fullName>
    </submittedName>
</protein>
<dbReference type="SUPFAM" id="SSF55781">
    <property type="entry name" value="GAF domain-like"/>
    <property type="match status" value="1"/>
</dbReference>
<keyword evidence="2" id="KW-0238">DNA-binding</keyword>
<gene>
    <name evidence="6" type="ORF">E3O32_14945</name>
</gene>
<feature type="domain" description="HTH iclR-type" evidence="4">
    <location>
        <begin position="9"/>
        <end position="69"/>
    </location>
</feature>
<evidence type="ECO:0000259" key="5">
    <source>
        <dbReference type="PROSITE" id="PS51078"/>
    </source>
</evidence>
<organism evidence="6 7">
    <name type="scientific">Cryobacterium mannosilyticum</name>
    <dbReference type="NCBI Taxonomy" id="1259190"/>
    <lineage>
        <taxon>Bacteria</taxon>
        <taxon>Bacillati</taxon>
        <taxon>Actinomycetota</taxon>
        <taxon>Actinomycetes</taxon>
        <taxon>Micrococcales</taxon>
        <taxon>Microbacteriaceae</taxon>
        <taxon>Cryobacterium</taxon>
    </lineage>
</organism>
<dbReference type="Pfam" id="PF09339">
    <property type="entry name" value="HTH_IclR"/>
    <property type="match status" value="1"/>
</dbReference>
<dbReference type="InterPro" id="IPR029016">
    <property type="entry name" value="GAF-like_dom_sf"/>
</dbReference>
<name>A0A4R8W1G8_9MICO</name>
<dbReference type="Proteomes" id="UP000297643">
    <property type="component" value="Unassembled WGS sequence"/>
</dbReference>
<accession>A0A4R8W1G8</accession>
<dbReference type="Gene3D" id="1.10.10.10">
    <property type="entry name" value="Winged helix-like DNA-binding domain superfamily/Winged helix DNA-binding domain"/>
    <property type="match status" value="1"/>
</dbReference>
<dbReference type="PANTHER" id="PTHR30136">
    <property type="entry name" value="HELIX-TURN-HELIX TRANSCRIPTIONAL REGULATOR, ICLR FAMILY"/>
    <property type="match status" value="1"/>
</dbReference>
<evidence type="ECO:0000256" key="2">
    <source>
        <dbReference type="ARBA" id="ARBA00023125"/>
    </source>
</evidence>
<dbReference type="GO" id="GO:0003677">
    <property type="term" value="F:DNA binding"/>
    <property type="evidence" value="ECO:0007669"/>
    <property type="project" value="UniProtKB-KW"/>
</dbReference>
<dbReference type="InterPro" id="IPR005471">
    <property type="entry name" value="Tscrpt_reg_IclR_N"/>
</dbReference>
<sequence>MPQDRQTLISSVQRALKLVDIVATAARPLPVKAVANAAGLSLGTAYNLTRTLVHEGYLAAEPDGLVLGHRFPSLRGADHAGVFLARVRQTLRRVAEEQDATAYLARFSGGDVRLIDIVDQTGVPRPELWSGLADGAHATALGRQILAQLSREQRAEYLTRHPQVRFTPRLGSSRRVVLNHLQRGAESTVDREAYRLRHSCVAVPVRAPGVIAALAVTVSGDRLDSGLEAITHQLRDAATALAHQLGAGARTTFSA</sequence>
<evidence type="ECO:0000313" key="7">
    <source>
        <dbReference type="Proteomes" id="UP000297643"/>
    </source>
</evidence>
<dbReference type="GO" id="GO:0003700">
    <property type="term" value="F:DNA-binding transcription factor activity"/>
    <property type="evidence" value="ECO:0007669"/>
    <property type="project" value="TreeGrafter"/>
</dbReference>
<dbReference type="InterPro" id="IPR050707">
    <property type="entry name" value="HTH_MetabolicPath_Reg"/>
</dbReference>
<dbReference type="InterPro" id="IPR036390">
    <property type="entry name" value="WH_DNA-bd_sf"/>
</dbReference>
<evidence type="ECO:0000256" key="1">
    <source>
        <dbReference type="ARBA" id="ARBA00023015"/>
    </source>
</evidence>
<dbReference type="SUPFAM" id="SSF46785">
    <property type="entry name" value="Winged helix' DNA-binding domain"/>
    <property type="match status" value="1"/>
</dbReference>
<keyword evidence="7" id="KW-1185">Reference proteome</keyword>
<dbReference type="PANTHER" id="PTHR30136:SF24">
    <property type="entry name" value="HTH-TYPE TRANSCRIPTIONAL REPRESSOR ALLR"/>
    <property type="match status" value="1"/>
</dbReference>
<dbReference type="PROSITE" id="PS51077">
    <property type="entry name" value="HTH_ICLR"/>
    <property type="match status" value="1"/>
</dbReference>
<dbReference type="InterPro" id="IPR036388">
    <property type="entry name" value="WH-like_DNA-bd_sf"/>
</dbReference>
<proteinExistence type="predicted"/>
<reference evidence="6 7" key="1">
    <citation type="submission" date="2019-03" db="EMBL/GenBank/DDBJ databases">
        <title>Genomics of glacier-inhabiting Cryobacterium strains.</title>
        <authorList>
            <person name="Liu Q."/>
            <person name="Xin Y.-H."/>
        </authorList>
    </citation>
    <scope>NUCLEOTIDE SEQUENCE [LARGE SCALE GENOMIC DNA]</scope>
    <source>
        <strain evidence="6 7">RHLT2-21</strain>
    </source>
</reference>
<dbReference type="SMART" id="SM00346">
    <property type="entry name" value="HTH_ICLR"/>
    <property type="match status" value="1"/>
</dbReference>
<dbReference type="Pfam" id="PF01614">
    <property type="entry name" value="IclR_C"/>
    <property type="match status" value="1"/>
</dbReference>
<dbReference type="AlphaFoldDB" id="A0A4R8W1G8"/>
<evidence type="ECO:0000256" key="3">
    <source>
        <dbReference type="ARBA" id="ARBA00023163"/>
    </source>
</evidence>
<comment type="caution">
    <text evidence="6">The sequence shown here is derived from an EMBL/GenBank/DDBJ whole genome shotgun (WGS) entry which is preliminary data.</text>
</comment>